<gene>
    <name evidence="3" type="ORF">RQP50_26385</name>
</gene>
<dbReference type="Pfam" id="PF00535">
    <property type="entry name" value="Glycos_transf_2"/>
    <property type="match status" value="1"/>
</dbReference>
<dbReference type="Proteomes" id="UP001250538">
    <property type="component" value="Unassembled WGS sequence"/>
</dbReference>
<keyword evidence="4" id="KW-1185">Reference proteome</keyword>
<evidence type="ECO:0000313" key="3">
    <source>
        <dbReference type="EMBL" id="MDT8979767.1"/>
    </source>
</evidence>
<comment type="caution">
    <text evidence="3">The sequence shown here is derived from an EMBL/GenBank/DDBJ whole genome shotgun (WGS) entry which is preliminary data.</text>
</comment>
<evidence type="ECO:0000259" key="2">
    <source>
        <dbReference type="Pfam" id="PF00535"/>
    </source>
</evidence>
<name>A0AAJ2N6F3_9BACL</name>
<dbReference type="InterPro" id="IPR029044">
    <property type="entry name" value="Nucleotide-diphossugar_trans"/>
</dbReference>
<evidence type="ECO:0000313" key="4">
    <source>
        <dbReference type="Proteomes" id="UP001250538"/>
    </source>
</evidence>
<dbReference type="SUPFAM" id="SSF53448">
    <property type="entry name" value="Nucleotide-diphospho-sugar transferases"/>
    <property type="match status" value="1"/>
</dbReference>
<protein>
    <submittedName>
        <fullName evidence="3">Glycosyltransferase family 2 protein</fullName>
    </submittedName>
</protein>
<dbReference type="Gene3D" id="3.90.550.10">
    <property type="entry name" value="Spore Coat Polysaccharide Biosynthesis Protein SpsA, Chain A"/>
    <property type="match status" value="1"/>
</dbReference>
<organism evidence="3 4">
    <name type="scientific">Paenibacillus suaedae</name>
    <dbReference type="NCBI Taxonomy" id="3077233"/>
    <lineage>
        <taxon>Bacteria</taxon>
        <taxon>Bacillati</taxon>
        <taxon>Bacillota</taxon>
        <taxon>Bacilli</taxon>
        <taxon>Bacillales</taxon>
        <taxon>Paenibacillaceae</taxon>
        <taxon>Paenibacillus</taxon>
    </lineage>
</organism>
<dbReference type="PANTHER" id="PTHR22916">
    <property type="entry name" value="GLYCOSYLTRANSFERASE"/>
    <property type="match status" value="1"/>
</dbReference>
<comment type="similarity">
    <text evidence="1">Belongs to the glycosyltransferase 2 family.</text>
</comment>
<proteinExistence type="inferred from homology"/>
<dbReference type="AlphaFoldDB" id="A0AAJ2N6F3"/>
<dbReference type="InterPro" id="IPR001173">
    <property type="entry name" value="Glyco_trans_2-like"/>
</dbReference>
<reference evidence="4" key="1">
    <citation type="submission" date="2023-09" db="EMBL/GenBank/DDBJ databases">
        <title>Paenibacillus sp. chi10 Genome sequencing and assembly.</title>
        <authorList>
            <person name="Kim I."/>
        </authorList>
    </citation>
    <scope>NUCLEOTIDE SEQUENCE [LARGE SCALE GENOMIC DNA]</scope>
    <source>
        <strain evidence="4">chi10</strain>
    </source>
</reference>
<dbReference type="EMBL" id="JAVYAA010000009">
    <property type="protein sequence ID" value="MDT8979767.1"/>
    <property type="molecule type" value="Genomic_DNA"/>
</dbReference>
<dbReference type="PANTHER" id="PTHR22916:SF3">
    <property type="entry name" value="UDP-GLCNAC:BETAGAL BETA-1,3-N-ACETYLGLUCOSAMINYLTRANSFERASE-LIKE PROTEIN 1"/>
    <property type="match status" value="1"/>
</dbReference>
<dbReference type="CDD" id="cd04196">
    <property type="entry name" value="GT_2_like_d"/>
    <property type="match status" value="1"/>
</dbReference>
<evidence type="ECO:0000256" key="1">
    <source>
        <dbReference type="ARBA" id="ARBA00006739"/>
    </source>
</evidence>
<dbReference type="GO" id="GO:0016758">
    <property type="term" value="F:hexosyltransferase activity"/>
    <property type="evidence" value="ECO:0007669"/>
    <property type="project" value="UniProtKB-ARBA"/>
</dbReference>
<sequence length="314" mass="36892">MGRKDNKVQILVSTYNGEKYLMEQLDSLLNQTHSHFFITIRDDGSSDKTKAVIQDYVCKFPNQVEAFYKQNIGVVASFFELFSSYVHEDTEYVCFCDQDDVWMEDRLERGVRSLCEYSGDRPIMYVTPTLMVNEMLQPLNSWPPVPQRGASFYNALIENIAVGATIMINRSAAKLITSNLPSPNKIVMHDWWIYLTISAFGEIIYDHEPSIYYRQHQGNVVGGQNGIIEGIRKKWDNYLKHCRDKIYWNQAKEFERCWGEQLSQEYRQELMKFLSPNRGFLDRIRYSLTTRLYRQSMLDNLMIRLMMIKGDILK</sequence>
<dbReference type="RefSeq" id="WP_315747205.1">
    <property type="nucleotide sequence ID" value="NZ_JAVYAA010000009.1"/>
</dbReference>
<feature type="domain" description="Glycosyltransferase 2-like" evidence="2">
    <location>
        <begin position="10"/>
        <end position="173"/>
    </location>
</feature>
<accession>A0AAJ2N6F3</accession>